<dbReference type="Pfam" id="PF04294">
    <property type="entry name" value="VanW"/>
    <property type="match status" value="1"/>
</dbReference>
<reference evidence="3 4" key="1">
    <citation type="submission" date="2020-08" db="EMBL/GenBank/DDBJ databases">
        <title>Cohnella phylogeny.</title>
        <authorList>
            <person name="Dunlap C."/>
        </authorList>
    </citation>
    <scope>NUCLEOTIDE SEQUENCE [LARGE SCALE GENOMIC DNA]</scope>
    <source>
        <strain evidence="3 4">CBP 2801</strain>
    </source>
</reference>
<dbReference type="EMBL" id="JACJVO010000065">
    <property type="protein sequence ID" value="MBB6735986.1"/>
    <property type="molecule type" value="Genomic_DNA"/>
</dbReference>
<keyword evidence="2" id="KW-0732">Signal</keyword>
<comment type="caution">
    <text evidence="3">The sequence shown here is derived from an EMBL/GenBank/DDBJ whole genome shotgun (WGS) entry which is preliminary data.</text>
</comment>
<feature type="region of interest" description="Disordered" evidence="1">
    <location>
        <begin position="291"/>
        <end position="335"/>
    </location>
</feature>
<dbReference type="PANTHER" id="PTHR35788:SF1">
    <property type="entry name" value="EXPORTED PROTEIN"/>
    <property type="match status" value="1"/>
</dbReference>
<name>A0A7X0SU17_9BACL</name>
<evidence type="ECO:0000313" key="4">
    <source>
        <dbReference type="Proteomes" id="UP000564644"/>
    </source>
</evidence>
<feature type="compositionally biased region" description="Basic and acidic residues" evidence="1">
    <location>
        <begin position="299"/>
        <end position="335"/>
    </location>
</feature>
<dbReference type="RefSeq" id="WP_185133631.1">
    <property type="nucleotide sequence ID" value="NZ_JACJVO010000065.1"/>
</dbReference>
<dbReference type="InterPro" id="IPR052913">
    <property type="entry name" value="Glycopeptide_resist_protein"/>
</dbReference>
<dbReference type="InterPro" id="IPR007391">
    <property type="entry name" value="Vancomycin_resist_VanW"/>
</dbReference>
<feature type="signal peptide" evidence="2">
    <location>
        <begin position="1"/>
        <end position="21"/>
    </location>
</feature>
<evidence type="ECO:0000313" key="3">
    <source>
        <dbReference type="EMBL" id="MBB6735986.1"/>
    </source>
</evidence>
<evidence type="ECO:0000256" key="1">
    <source>
        <dbReference type="SAM" id="MobiDB-lite"/>
    </source>
</evidence>
<dbReference type="AlphaFoldDB" id="A0A7X0SU17"/>
<evidence type="ECO:0000256" key="2">
    <source>
        <dbReference type="SAM" id="SignalP"/>
    </source>
</evidence>
<dbReference type="Proteomes" id="UP000564644">
    <property type="component" value="Unassembled WGS sequence"/>
</dbReference>
<feature type="chain" id="PRO_5038635380" evidence="2">
    <location>
        <begin position="22"/>
        <end position="335"/>
    </location>
</feature>
<organism evidence="3 4">
    <name type="scientific">Cohnella zeiphila</name>
    <dbReference type="NCBI Taxonomy" id="2761120"/>
    <lineage>
        <taxon>Bacteria</taxon>
        <taxon>Bacillati</taxon>
        <taxon>Bacillota</taxon>
        <taxon>Bacilli</taxon>
        <taxon>Bacillales</taxon>
        <taxon>Paenibacillaceae</taxon>
        <taxon>Cohnella</taxon>
    </lineage>
</organism>
<sequence>MKWIVMAGLAFWLQHTSGANAPIPDVLLSVTHEGKTVAQAKRSDYTLPAVPLVDARQLEAFAGRVDKAVRTSPVDAVIGPDGRIVPERTGHRLNRDAFMEQFEAFYYGGEPASVEAPLLPDYAKVDTELIASIREKAIGGYATYFNPSNRNRAHNIGLAAKAIDSKVVFPGEKFSFNQVVGIRSAAKGYLRAPVIVRGELSEDIGGGICQVSSTLYNAVDRAGLKIVQRYSHSRNVPYVLPGRDATVSWGGPDFVFLNPYPLPVLIRAYASGGQMFVSVYSDEQLEFTPRSVPHVTRRLPQEIREPASAKNPVRPEDQNRDERGRETREEDKRKR</sequence>
<gene>
    <name evidence="3" type="ORF">H7C18_34280</name>
</gene>
<protein>
    <submittedName>
        <fullName evidence="3">VanW family protein</fullName>
    </submittedName>
</protein>
<keyword evidence="4" id="KW-1185">Reference proteome</keyword>
<proteinExistence type="predicted"/>
<accession>A0A7X0SU17</accession>
<dbReference type="PANTHER" id="PTHR35788">
    <property type="entry name" value="EXPORTED PROTEIN-RELATED"/>
    <property type="match status" value="1"/>
</dbReference>